<dbReference type="CDD" id="cd07503">
    <property type="entry name" value="HAD_HisB-N"/>
    <property type="match status" value="1"/>
</dbReference>
<evidence type="ECO:0000256" key="2">
    <source>
        <dbReference type="ARBA" id="ARBA00022490"/>
    </source>
</evidence>
<evidence type="ECO:0000256" key="3">
    <source>
        <dbReference type="ARBA" id="ARBA00022723"/>
    </source>
</evidence>
<dbReference type="NCBIfam" id="TIGR01662">
    <property type="entry name" value="HAD-SF-IIIA"/>
    <property type="match status" value="1"/>
</dbReference>
<comment type="similarity">
    <text evidence="7">Belongs to the gmhB family.</text>
</comment>
<dbReference type="InterPro" id="IPR006543">
    <property type="entry name" value="Histidinol-phos"/>
</dbReference>
<keyword evidence="2 7" id="KW-0963">Cytoplasm</keyword>
<dbReference type="InterPro" id="IPR036412">
    <property type="entry name" value="HAD-like_sf"/>
</dbReference>
<dbReference type="PANTHER" id="PTHR42891:SF1">
    <property type="entry name" value="D-GLYCERO-BETA-D-MANNO-HEPTOSE-1,7-BISPHOSPHATE 7-PHOSPHATASE"/>
    <property type="match status" value="1"/>
</dbReference>
<evidence type="ECO:0000256" key="6">
    <source>
        <dbReference type="ARBA" id="ARBA00031828"/>
    </source>
</evidence>
<dbReference type="PANTHER" id="PTHR42891">
    <property type="entry name" value="D-GLYCERO-BETA-D-MANNO-HEPTOSE-1,7-BISPHOSPHATE 7-PHOSPHATASE"/>
    <property type="match status" value="1"/>
</dbReference>
<evidence type="ECO:0000256" key="4">
    <source>
        <dbReference type="ARBA" id="ARBA00022801"/>
    </source>
</evidence>
<keyword evidence="9" id="KW-1185">Reference proteome</keyword>
<dbReference type="InterPro" id="IPR004446">
    <property type="entry name" value="Heptose_bisP_phosphatase"/>
</dbReference>
<comment type="subcellular location">
    <subcellularLocation>
        <location evidence="1 7">Cytoplasm</location>
    </subcellularLocation>
</comment>
<dbReference type="GO" id="GO:0016787">
    <property type="term" value="F:hydrolase activity"/>
    <property type="evidence" value="ECO:0007669"/>
    <property type="project" value="UniProtKB-KW"/>
</dbReference>
<evidence type="ECO:0000256" key="7">
    <source>
        <dbReference type="PIRNR" id="PIRNR004682"/>
    </source>
</evidence>
<sequence>MSRPCIFFDRDGIVNESPGPGYVECWEDFHLQPGFLASLKTVTAKGFPAVIVTNQQGVAKGLYSEAELNAMHDNMRAELRAEGVDVLDVFQCTHFADAGCECRKPKPGMILKAAEKHDLQLSGSWMIGDSEKDVEAGQAAGCRTVRVCPMDVETKADFHVETMDDVAALLEKELIACER</sequence>
<dbReference type="PIRSF" id="PIRSF004682">
    <property type="entry name" value="GmhB"/>
    <property type="match status" value="1"/>
</dbReference>
<comment type="caution">
    <text evidence="8">The sequence shown here is derived from an EMBL/GenBank/DDBJ whole genome shotgun (WGS) entry which is preliminary data.</text>
</comment>
<dbReference type="EC" id="3.1.3.-" evidence="7"/>
<protein>
    <recommendedName>
        <fullName evidence="6 7">D,D-heptose 1,7-bisphosphate phosphatase</fullName>
        <ecNumber evidence="7">3.1.3.-</ecNumber>
    </recommendedName>
</protein>
<gene>
    <name evidence="8" type="ORF">P9H32_13665</name>
</gene>
<dbReference type="InterPro" id="IPR006549">
    <property type="entry name" value="HAD-SF_hydro_IIIA"/>
</dbReference>
<evidence type="ECO:0000313" key="9">
    <source>
        <dbReference type="Proteomes" id="UP001290861"/>
    </source>
</evidence>
<organism evidence="8 9">
    <name type="scientific">Pontiella agarivorans</name>
    <dbReference type="NCBI Taxonomy" id="3038953"/>
    <lineage>
        <taxon>Bacteria</taxon>
        <taxon>Pseudomonadati</taxon>
        <taxon>Kiritimatiellota</taxon>
        <taxon>Kiritimatiellia</taxon>
        <taxon>Kiritimatiellales</taxon>
        <taxon>Pontiellaceae</taxon>
        <taxon>Pontiella</taxon>
    </lineage>
</organism>
<dbReference type="RefSeq" id="WP_322609456.1">
    <property type="nucleotide sequence ID" value="NZ_JARVCO010000012.1"/>
</dbReference>
<keyword evidence="4 7" id="KW-0378">Hydrolase</keyword>
<evidence type="ECO:0000313" key="8">
    <source>
        <dbReference type="EMBL" id="MDZ8119671.1"/>
    </source>
</evidence>
<keyword evidence="3" id="KW-0479">Metal-binding</keyword>
<dbReference type="Proteomes" id="UP001290861">
    <property type="component" value="Unassembled WGS sequence"/>
</dbReference>
<reference evidence="8 9" key="1">
    <citation type="journal article" date="2024" name="Appl. Environ. Microbiol.">
        <title>Pontiella agarivorans sp. nov., a novel marine anaerobic bacterium capable of degrading macroalgal polysaccharides and fixing nitrogen.</title>
        <authorList>
            <person name="Liu N."/>
            <person name="Kivenson V."/>
            <person name="Peng X."/>
            <person name="Cui Z."/>
            <person name="Lankiewicz T.S."/>
            <person name="Gosselin K.M."/>
            <person name="English C.J."/>
            <person name="Blair E.M."/>
            <person name="O'Malley M.A."/>
            <person name="Valentine D.L."/>
        </authorList>
    </citation>
    <scope>NUCLEOTIDE SEQUENCE [LARGE SCALE GENOMIC DNA]</scope>
    <source>
        <strain evidence="8 9">NLcol2</strain>
    </source>
</reference>
<dbReference type="SUPFAM" id="SSF56784">
    <property type="entry name" value="HAD-like"/>
    <property type="match status" value="1"/>
</dbReference>
<proteinExistence type="inferred from homology"/>
<name>A0ABU5MZZ6_9BACT</name>
<dbReference type="InterPro" id="IPR023214">
    <property type="entry name" value="HAD_sf"/>
</dbReference>
<evidence type="ECO:0000256" key="1">
    <source>
        <dbReference type="ARBA" id="ARBA00004496"/>
    </source>
</evidence>
<dbReference type="Pfam" id="PF13242">
    <property type="entry name" value="Hydrolase_like"/>
    <property type="match status" value="1"/>
</dbReference>
<dbReference type="EMBL" id="JARVCO010000012">
    <property type="protein sequence ID" value="MDZ8119671.1"/>
    <property type="molecule type" value="Genomic_DNA"/>
</dbReference>
<dbReference type="NCBIfam" id="TIGR01656">
    <property type="entry name" value="Histidinol-ppas"/>
    <property type="match status" value="1"/>
</dbReference>
<keyword evidence="5 7" id="KW-0119">Carbohydrate metabolism</keyword>
<evidence type="ECO:0000256" key="5">
    <source>
        <dbReference type="ARBA" id="ARBA00023277"/>
    </source>
</evidence>
<accession>A0ABU5MZZ6</accession>
<dbReference type="Gene3D" id="3.40.50.1000">
    <property type="entry name" value="HAD superfamily/HAD-like"/>
    <property type="match status" value="1"/>
</dbReference>